<dbReference type="AlphaFoldDB" id="A0A4Q1BT87"/>
<reference evidence="1 2" key="1">
    <citation type="submission" date="2016-06" db="EMBL/GenBank/DDBJ databases">
        <title>Evolution of pathogenesis and genome organization in the Tremellales.</title>
        <authorList>
            <person name="Cuomo C."/>
            <person name="Litvintseva A."/>
            <person name="Heitman J."/>
            <person name="Chen Y."/>
            <person name="Sun S."/>
            <person name="Springer D."/>
            <person name="Dromer F."/>
            <person name="Young S."/>
            <person name="Zeng Q."/>
            <person name="Chapman S."/>
            <person name="Gujja S."/>
            <person name="Saif S."/>
            <person name="Birren B."/>
        </authorList>
    </citation>
    <scope>NUCLEOTIDE SEQUENCE [LARGE SCALE GENOMIC DNA]</scope>
    <source>
        <strain evidence="1 2">ATCC 28783</strain>
    </source>
</reference>
<comment type="caution">
    <text evidence="1">The sequence shown here is derived from an EMBL/GenBank/DDBJ whole genome shotgun (WGS) entry which is preliminary data.</text>
</comment>
<proteinExistence type="predicted"/>
<dbReference type="EMBL" id="SDIL01000010">
    <property type="protein sequence ID" value="RXK41271.1"/>
    <property type="molecule type" value="Genomic_DNA"/>
</dbReference>
<dbReference type="Proteomes" id="UP000289152">
    <property type="component" value="Unassembled WGS sequence"/>
</dbReference>
<organism evidence="1 2">
    <name type="scientific">Tremella mesenterica</name>
    <name type="common">Jelly fungus</name>
    <dbReference type="NCBI Taxonomy" id="5217"/>
    <lineage>
        <taxon>Eukaryota</taxon>
        <taxon>Fungi</taxon>
        <taxon>Dikarya</taxon>
        <taxon>Basidiomycota</taxon>
        <taxon>Agaricomycotina</taxon>
        <taxon>Tremellomycetes</taxon>
        <taxon>Tremellales</taxon>
        <taxon>Tremellaceae</taxon>
        <taxon>Tremella</taxon>
    </lineage>
</organism>
<name>A0A4Q1BT87_TREME</name>
<evidence type="ECO:0000313" key="2">
    <source>
        <dbReference type="Proteomes" id="UP000289152"/>
    </source>
</evidence>
<sequence>MSIDPQEFVQQAIKDDPKTVLTFRLRTIETSCCSIMFAFPHICAPTEVHKAVMDIHSHASQLQQADLLEDHGKVVLQEYWIDNGNPDQLTYFRDLGIVSHWAQGSLPDPRAQCPAGASMVGQIAHNASHSLGVLESIWTEQDLWKATKEADSLQDQQDRLHKSLQYLQEHGQKVSIGQKTLVSVPEMPEGTCDTDPSDDESDNEWVMLSKPEETSRYSLYGSSMPVKD</sequence>
<accession>A0A4Q1BT87</accession>
<dbReference type="VEuPathDB" id="FungiDB:TREMEDRAFT_65218"/>
<dbReference type="InParanoid" id="A0A4Q1BT87"/>
<evidence type="ECO:0000313" key="1">
    <source>
        <dbReference type="EMBL" id="RXK41271.1"/>
    </source>
</evidence>
<protein>
    <submittedName>
        <fullName evidence="1">Uncharacterized protein</fullName>
    </submittedName>
</protein>
<gene>
    <name evidence="1" type="ORF">M231_01421</name>
</gene>
<keyword evidence="2" id="KW-1185">Reference proteome</keyword>